<feature type="region of interest" description="Disordered" evidence="1">
    <location>
        <begin position="67"/>
        <end position="92"/>
    </location>
</feature>
<reference evidence="2" key="1">
    <citation type="submission" date="2018-11" db="EMBL/GenBank/DDBJ databases">
        <authorList>
            <consortium name="Genoscope - CEA"/>
            <person name="William W."/>
        </authorList>
    </citation>
    <scope>NUCLEOTIDE SEQUENCE</scope>
</reference>
<organism evidence="2">
    <name type="scientific">Brassica oleracea</name>
    <name type="common">Wild cabbage</name>
    <dbReference type="NCBI Taxonomy" id="3712"/>
    <lineage>
        <taxon>Eukaryota</taxon>
        <taxon>Viridiplantae</taxon>
        <taxon>Streptophyta</taxon>
        <taxon>Embryophyta</taxon>
        <taxon>Tracheophyta</taxon>
        <taxon>Spermatophyta</taxon>
        <taxon>Magnoliopsida</taxon>
        <taxon>eudicotyledons</taxon>
        <taxon>Gunneridae</taxon>
        <taxon>Pentapetalae</taxon>
        <taxon>rosids</taxon>
        <taxon>malvids</taxon>
        <taxon>Brassicales</taxon>
        <taxon>Brassicaceae</taxon>
        <taxon>Brassiceae</taxon>
        <taxon>Brassica</taxon>
    </lineage>
</organism>
<sequence>MVSNVNLVRHSLQTVRRFRRLLCSQSLFSLIRGTLSSPWGDSSEDSGDFTLLSSQFKTCKVITNRTTASHRGYSPPTGSLVDGSTFTRSQTC</sequence>
<dbReference type="AlphaFoldDB" id="A0A3P6F8C6"/>
<evidence type="ECO:0000313" key="2">
    <source>
        <dbReference type="EMBL" id="VDD53937.1"/>
    </source>
</evidence>
<feature type="compositionally biased region" description="Polar residues" evidence="1">
    <location>
        <begin position="82"/>
        <end position="92"/>
    </location>
</feature>
<protein>
    <submittedName>
        <fullName evidence="2">Uncharacterized protein</fullName>
    </submittedName>
</protein>
<proteinExistence type="predicted"/>
<evidence type="ECO:0000256" key="1">
    <source>
        <dbReference type="SAM" id="MobiDB-lite"/>
    </source>
</evidence>
<dbReference type="EMBL" id="LR031879">
    <property type="protein sequence ID" value="VDD53937.1"/>
    <property type="molecule type" value="Genomic_DNA"/>
</dbReference>
<accession>A0A3P6F8C6</accession>
<gene>
    <name evidence="2" type="ORF">BOLC8T47166H</name>
</gene>
<name>A0A3P6F8C6_BRAOL</name>